<evidence type="ECO:0000313" key="1">
    <source>
        <dbReference type="EMBL" id="KAL0905543.1"/>
    </source>
</evidence>
<sequence>MVVGIHDEPDQDPMVLLSRVIVVPGFDATKERIGSGHNNYIVVPFGGRTTRFKGPRVITVYLQCHLGAKLPVRGYIPGPY</sequence>
<proteinExistence type="predicted"/>
<comment type="caution">
    <text evidence="1">The sequence shown here is derived from an EMBL/GenBank/DDBJ whole genome shotgun (WGS) entry which is preliminary data.</text>
</comment>
<keyword evidence="2" id="KW-1185">Reference proteome</keyword>
<reference evidence="1 2" key="1">
    <citation type="journal article" date="2024" name="Plant Biotechnol. J.">
        <title>Dendrobium thyrsiflorum genome and its molecular insights into genes involved in important horticultural traits.</title>
        <authorList>
            <person name="Chen B."/>
            <person name="Wang J.Y."/>
            <person name="Zheng P.J."/>
            <person name="Li K.L."/>
            <person name="Liang Y.M."/>
            <person name="Chen X.F."/>
            <person name="Zhang C."/>
            <person name="Zhao X."/>
            <person name="He X."/>
            <person name="Zhang G.Q."/>
            <person name="Liu Z.J."/>
            <person name="Xu Q."/>
        </authorList>
    </citation>
    <scope>NUCLEOTIDE SEQUENCE [LARGE SCALE GENOMIC DNA]</scope>
    <source>
        <strain evidence="1">GZMU011</strain>
    </source>
</reference>
<dbReference type="EMBL" id="JANQDX010000018">
    <property type="protein sequence ID" value="KAL0905543.1"/>
    <property type="molecule type" value="Genomic_DNA"/>
</dbReference>
<name>A0ABD0U0N7_DENTH</name>
<protein>
    <submittedName>
        <fullName evidence="1">Uncharacterized protein</fullName>
    </submittedName>
</protein>
<dbReference type="AlphaFoldDB" id="A0ABD0U0N7"/>
<dbReference type="Proteomes" id="UP001552299">
    <property type="component" value="Unassembled WGS sequence"/>
</dbReference>
<evidence type="ECO:0000313" key="2">
    <source>
        <dbReference type="Proteomes" id="UP001552299"/>
    </source>
</evidence>
<organism evidence="1 2">
    <name type="scientific">Dendrobium thyrsiflorum</name>
    <name type="common">Pinecone-like raceme dendrobium</name>
    <name type="synonym">Orchid</name>
    <dbReference type="NCBI Taxonomy" id="117978"/>
    <lineage>
        <taxon>Eukaryota</taxon>
        <taxon>Viridiplantae</taxon>
        <taxon>Streptophyta</taxon>
        <taxon>Embryophyta</taxon>
        <taxon>Tracheophyta</taxon>
        <taxon>Spermatophyta</taxon>
        <taxon>Magnoliopsida</taxon>
        <taxon>Liliopsida</taxon>
        <taxon>Asparagales</taxon>
        <taxon>Orchidaceae</taxon>
        <taxon>Epidendroideae</taxon>
        <taxon>Malaxideae</taxon>
        <taxon>Dendrobiinae</taxon>
        <taxon>Dendrobium</taxon>
    </lineage>
</organism>
<accession>A0ABD0U0N7</accession>
<gene>
    <name evidence="1" type="ORF">M5K25_023971</name>
</gene>